<evidence type="ECO:0008006" key="4">
    <source>
        <dbReference type="Google" id="ProtNLM"/>
    </source>
</evidence>
<evidence type="ECO:0000313" key="3">
    <source>
        <dbReference type="Proteomes" id="UP000658656"/>
    </source>
</evidence>
<proteinExistence type="predicted"/>
<reference evidence="2" key="1">
    <citation type="journal article" date="2014" name="Int. J. Syst. Evol. Microbiol.">
        <title>Complete genome sequence of Corynebacterium casei LMG S-19264T (=DSM 44701T), isolated from a smear-ripened cheese.</title>
        <authorList>
            <consortium name="US DOE Joint Genome Institute (JGI-PGF)"/>
            <person name="Walter F."/>
            <person name="Albersmeier A."/>
            <person name="Kalinowski J."/>
            <person name="Ruckert C."/>
        </authorList>
    </citation>
    <scope>NUCLEOTIDE SEQUENCE</scope>
    <source>
        <strain evidence="2">CGMCC 4.7679</strain>
    </source>
</reference>
<dbReference type="Pfam" id="PF03995">
    <property type="entry name" value="Inhibitor_I36"/>
    <property type="match status" value="1"/>
</dbReference>
<evidence type="ECO:0000313" key="2">
    <source>
        <dbReference type="EMBL" id="GHF62606.1"/>
    </source>
</evidence>
<reference evidence="2" key="2">
    <citation type="submission" date="2020-09" db="EMBL/GenBank/DDBJ databases">
        <authorList>
            <person name="Sun Q."/>
            <person name="Zhou Y."/>
        </authorList>
    </citation>
    <scope>NUCLEOTIDE SEQUENCE</scope>
    <source>
        <strain evidence="2">CGMCC 4.7679</strain>
    </source>
</reference>
<dbReference type="AlphaFoldDB" id="A0A8H9IUL2"/>
<keyword evidence="1" id="KW-0732">Signal</keyword>
<comment type="caution">
    <text evidence="2">The sequence shown here is derived from an EMBL/GenBank/DDBJ whole genome shotgun (WGS) entry which is preliminary data.</text>
</comment>
<feature type="chain" id="PRO_5034049735" description="Peptidase inhibitor family I36 protein" evidence="1">
    <location>
        <begin position="28"/>
        <end position="125"/>
    </location>
</feature>
<sequence>MKLRANLPRVLVIAVLGLFCGSGIAQADPRPSDGCERGEFCAWTKEFYADAVQRIDLRTANPGECIPLSGGFEARSFVNQMSRDITVYQDVECSTEGDFTTYPGKGTFIPRAPFVVRAIQIWDTV</sequence>
<dbReference type="Proteomes" id="UP000658656">
    <property type="component" value="Unassembled WGS sequence"/>
</dbReference>
<dbReference type="OrthoDB" id="5196292at2"/>
<accession>A0A8H9IUL2</accession>
<organism evidence="2 3">
    <name type="scientific">Amycolatopsis bartoniae</name>
    <dbReference type="NCBI Taxonomy" id="941986"/>
    <lineage>
        <taxon>Bacteria</taxon>
        <taxon>Bacillati</taxon>
        <taxon>Actinomycetota</taxon>
        <taxon>Actinomycetes</taxon>
        <taxon>Pseudonocardiales</taxon>
        <taxon>Pseudonocardiaceae</taxon>
        <taxon>Amycolatopsis</taxon>
    </lineage>
</organism>
<protein>
    <recommendedName>
        <fullName evidence="4">Peptidase inhibitor family I36 protein</fullName>
    </recommendedName>
</protein>
<gene>
    <name evidence="2" type="ORF">GCM10017566_40180</name>
</gene>
<keyword evidence="3" id="KW-1185">Reference proteome</keyword>
<feature type="signal peptide" evidence="1">
    <location>
        <begin position="1"/>
        <end position="27"/>
    </location>
</feature>
<evidence type="ECO:0000256" key="1">
    <source>
        <dbReference type="SAM" id="SignalP"/>
    </source>
</evidence>
<dbReference type="RefSeq" id="WP_145937486.1">
    <property type="nucleotide sequence ID" value="NZ_BNAV01000005.1"/>
</dbReference>
<name>A0A8H9IUL2_9PSEU</name>
<dbReference type="EMBL" id="BNAV01000005">
    <property type="protein sequence ID" value="GHF62606.1"/>
    <property type="molecule type" value="Genomic_DNA"/>
</dbReference>